<reference evidence="10 11" key="1">
    <citation type="submission" date="2019-11" db="EMBL/GenBank/DDBJ databases">
        <authorList>
            <person name="Li J."/>
        </authorList>
    </citation>
    <scope>NUCLEOTIDE SEQUENCE [LARGE SCALE GENOMIC DNA]</scope>
    <source>
        <strain evidence="10 11">MF47</strain>
    </source>
</reference>
<protein>
    <recommendedName>
        <fullName evidence="8">Probable replication restart protein PriA</fullName>
    </recommendedName>
    <alternativeName>
        <fullName evidence="8">Putative ATP-dependent DNA helicase PriA</fullName>
    </alternativeName>
</protein>
<dbReference type="PANTHER" id="PTHR30580:SF0">
    <property type="entry name" value="PRIMOSOMAL PROTEIN N"/>
    <property type="match status" value="1"/>
</dbReference>
<feature type="binding site" evidence="8">
    <location>
        <position position="414"/>
    </location>
    <ligand>
        <name>Zn(2+)</name>
        <dbReference type="ChEBI" id="CHEBI:29105"/>
        <label>1</label>
    </ligand>
</feature>
<keyword evidence="3 8" id="KW-0479">Metal-binding</keyword>
<evidence type="ECO:0000256" key="2">
    <source>
        <dbReference type="ARBA" id="ARBA00022705"/>
    </source>
</evidence>
<dbReference type="GO" id="GO:0003677">
    <property type="term" value="F:DNA binding"/>
    <property type="evidence" value="ECO:0007669"/>
    <property type="project" value="UniProtKB-UniRule"/>
</dbReference>
<evidence type="ECO:0000256" key="5">
    <source>
        <dbReference type="ARBA" id="ARBA00022833"/>
    </source>
</evidence>
<dbReference type="AlphaFoldDB" id="A0A5Q2MKL0"/>
<evidence type="ECO:0000259" key="9">
    <source>
        <dbReference type="Pfam" id="PF17764"/>
    </source>
</evidence>
<dbReference type="InterPro" id="IPR041222">
    <property type="entry name" value="PriA_3primeBD"/>
</dbReference>
<dbReference type="InterPro" id="IPR042115">
    <property type="entry name" value="PriA_3primeBD_sf"/>
</dbReference>
<evidence type="ECO:0000256" key="1">
    <source>
        <dbReference type="ARBA" id="ARBA00022515"/>
    </source>
</evidence>
<dbReference type="GO" id="GO:0005524">
    <property type="term" value="F:ATP binding"/>
    <property type="evidence" value="ECO:0007669"/>
    <property type="project" value="UniProtKB-UniRule"/>
</dbReference>
<dbReference type="InterPro" id="IPR005259">
    <property type="entry name" value="PriA"/>
</dbReference>
<dbReference type="Proteomes" id="UP000392064">
    <property type="component" value="Chromosome"/>
</dbReference>
<dbReference type="HAMAP" id="MF_00983">
    <property type="entry name" value="PriA"/>
    <property type="match status" value="1"/>
</dbReference>
<keyword evidence="5 8" id="KW-0862">Zinc</keyword>
<dbReference type="GO" id="GO:0043138">
    <property type="term" value="F:3'-5' DNA helicase activity"/>
    <property type="evidence" value="ECO:0007669"/>
    <property type="project" value="TreeGrafter"/>
</dbReference>
<feature type="binding site" evidence="8">
    <location>
        <position position="384"/>
    </location>
    <ligand>
        <name>Zn(2+)</name>
        <dbReference type="ChEBI" id="CHEBI:29105"/>
        <label>2</label>
    </ligand>
</feature>
<dbReference type="GO" id="GO:0006269">
    <property type="term" value="P:DNA replication, synthesis of primer"/>
    <property type="evidence" value="ECO:0007669"/>
    <property type="project" value="UniProtKB-KW"/>
</dbReference>
<feature type="binding site" evidence="8">
    <location>
        <position position="411"/>
    </location>
    <ligand>
        <name>Zn(2+)</name>
        <dbReference type="ChEBI" id="CHEBI:29105"/>
        <label>1</label>
    </ligand>
</feature>
<dbReference type="GO" id="GO:0006302">
    <property type="term" value="P:double-strand break repair"/>
    <property type="evidence" value="ECO:0007669"/>
    <property type="project" value="InterPro"/>
</dbReference>
<feature type="binding site" evidence="8">
    <location>
        <position position="399"/>
    </location>
    <ligand>
        <name>Zn(2+)</name>
        <dbReference type="ChEBI" id="CHEBI:29105"/>
        <label>2</label>
    </ligand>
</feature>
<gene>
    <name evidence="8" type="primary">priA</name>
    <name evidence="10" type="ORF">GEV26_10095</name>
</gene>
<accession>A0A5Q2MKL0</accession>
<evidence type="ECO:0000313" key="10">
    <source>
        <dbReference type="EMBL" id="QGG43248.1"/>
    </source>
</evidence>
<dbReference type="InterPro" id="IPR027417">
    <property type="entry name" value="P-loop_NTPase"/>
</dbReference>
<dbReference type="KEGG" id="aef:GEV26_10095"/>
<evidence type="ECO:0000256" key="8">
    <source>
        <dbReference type="HAMAP-Rule" id="MF_00983"/>
    </source>
</evidence>
<sequence length="635" mass="67708">MERATRLPIARVIVDSGLVHLDRPFDYAVPAELDERTVAGCRVKVRFAGRLVDGYVLERVEATAHEGRLAFVAKVVSPEVVLTPAVAALARLVADRYAGTLGDVLRLAIPPRHARAEAAVRPTPVPAPTSTTDEAWTDYVGGRELIASLREGASPRAWWSAVPGNDPATSVAQAVAATLASGRGAIVCVPDARDVARWDAVFAAVLGEGQHVVLTAAQKPAARYRSFLAAARGDVRVVLGTRAAAFAPVADLGLLALWDDGDDLYAEPRAPYPHTREVMLLRASSTGAGLLVGGHARTAEGQSLVESGWCTEIVADRATRRSAWPQLLVTDGVTAGSAPVRLPHEVFTAIRRTSGPVLIQVPRRGYRESLACQQCREPARCEACQGPLVQPSARASVVCRWCAHEHPRWQCPHCHGTRLRSPVVGALRTAEEYARAFPGVEVVTSGGATVLDEVPAGRVIVLSTPGAEPHVAGGYDLVVLMDTWLMLARDDVRVEEESHRRWFNALALAGPGARAVAVGDPAQLQALVRADPTGFAARELAARAETHLPPTARLVAVDAADDVLTELAARTWTPHTEVLGPVPVDVRSPDAGERLILRSPRREGAALATALKAYAAERSAAKLPLPRIQVDPPTF</sequence>
<dbReference type="EMBL" id="CP045737">
    <property type="protein sequence ID" value="QGG43248.1"/>
    <property type="molecule type" value="Genomic_DNA"/>
</dbReference>
<comment type="cofactor">
    <cofactor evidence="8">
        <name>Zn(2+)</name>
        <dbReference type="ChEBI" id="CHEBI:29105"/>
    </cofactor>
    <text evidence="8">Binds 2 zinc ions per subunit.</text>
</comment>
<organism evidence="10 11">
    <name type="scientific">Aeromicrobium yanjiei</name>
    <dbReference type="NCBI Taxonomy" id="2662028"/>
    <lineage>
        <taxon>Bacteria</taxon>
        <taxon>Bacillati</taxon>
        <taxon>Actinomycetota</taxon>
        <taxon>Actinomycetes</taxon>
        <taxon>Propionibacteriales</taxon>
        <taxon>Nocardioidaceae</taxon>
        <taxon>Aeromicrobium</taxon>
    </lineage>
</organism>
<evidence type="ECO:0000256" key="7">
    <source>
        <dbReference type="ARBA" id="ARBA00023125"/>
    </source>
</evidence>
<keyword evidence="11" id="KW-1185">Reference proteome</keyword>
<feature type="domain" description="Primosomal protein N' 3' DNA-binding" evidence="9">
    <location>
        <begin position="11"/>
        <end position="110"/>
    </location>
</feature>
<dbReference type="Pfam" id="PF17764">
    <property type="entry name" value="PriA_3primeBD"/>
    <property type="match status" value="1"/>
</dbReference>
<dbReference type="Gene3D" id="3.40.1440.60">
    <property type="entry name" value="PriA, 3(prime) DNA-binding domain"/>
    <property type="match status" value="1"/>
</dbReference>
<dbReference type="GO" id="GO:0008270">
    <property type="term" value="F:zinc ion binding"/>
    <property type="evidence" value="ECO:0007669"/>
    <property type="project" value="UniProtKB-UniRule"/>
</dbReference>
<dbReference type="GO" id="GO:1990077">
    <property type="term" value="C:primosome complex"/>
    <property type="evidence" value="ECO:0007669"/>
    <property type="project" value="UniProtKB-UniRule"/>
</dbReference>
<keyword evidence="1 8" id="KW-0639">Primosome</keyword>
<dbReference type="GO" id="GO:0006310">
    <property type="term" value="P:DNA recombination"/>
    <property type="evidence" value="ECO:0007669"/>
    <property type="project" value="InterPro"/>
</dbReference>
<dbReference type="Gene3D" id="3.40.50.300">
    <property type="entry name" value="P-loop containing nucleotide triphosphate hydrolases"/>
    <property type="match status" value="1"/>
</dbReference>
<comment type="subunit">
    <text evidence="8">Component of the replication restart primosome.</text>
</comment>
<keyword evidence="2 8" id="KW-0235">DNA replication</keyword>
<name>A0A5Q2MKL0_9ACTN</name>
<keyword evidence="7 8" id="KW-0238">DNA-binding</keyword>
<dbReference type="PANTHER" id="PTHR30580">
    <property type="entry name" value="PRIMOSOMAL PROTEIN N"/>
    <property type="match status" value="1"/>
</dbReference>
<feature type="binding site" evidence="8">
    <location>
        <position position="381"/>
    </location>
    <ligand>
        <name>Zn(2+)</name>
        <dbReference type="ChEBI" id="CHEBI:29105"/>
        <label>2</label>
    </ligand>
</feature>
<proteinExistence type="inferred from homology"/>
<feature type="binding site" evidence="8">
    <location>
        <position position="372"/>
    </location>
    <ligand>
        <name>Zn(2+)</name>
        <dbReference type="ChEBI" id="CHEBI:29105"/>
        <label>1</label>
    </ligand>
</feature>
<evidence type="ECO:0000313" key="11">
    <source>
        <dbReference type="Proteomes" id="UP000392064"/>
    </source>
</evidence>
<feature type="binding site" evidence="8">
    <location>
        <position position="375"/>
    </location>
    <ligand>
        <name>Zn(2+)</name>
        <dbReference type="ChEBI" id="CHEBI:29105"/>
        <label>1</label>
    </ligand>
</feature>
<comment type="caution">
    <text evidence="8">As this protein does not have any detectable helicase domains, it probably does not have helicase activity.</text>
</comment>
<keyword evidence="6 8" id="KW-0067">ATP-binding</keyword>
<evidence type="ECO:0000256" key="3">
    <source>
        <dbReference type="ARBA" id="ARBA00022723"/>
    </source>
</evidence>
<evidence type="ECO:0000256" key="4">
    <source>
        <dbReference type="ARBA" id="ARBA00022741"/>
    </source>
</evidence>
<keyword evidence="4 8" id="KW-0547">Nucleotide-binding</keyword>
<evidence type="ECO:0000256" key="6">
    <source>
        <dbReference type="ARBA" id="ARBA00022840"/>
    </source>
</evidence>
<comment type="function">
    <text evidence="8">Initiates the restart of stalled replication forks, which reloads the replicative helicase on sites other than the origin of replication. Recognizes and binds to abandoned replication forks and remodels them to uncover a helicase loading site. Promotes assembly of the primosome at these replication forks.</text>
</comment>
<comment type="similarity">
    <text evidence="8">Belongs to the helicase family. PriA subfamily.</text>
</comment>
<feature type="binding site" evidence="8">
    <location>
        <position position="402"/>
    </location>
    <ligand>
        <name>Zn(2+)</name>
        <dbReference type="ChEBI" id="CHEBI:29105"/>
        <label>2</label>
    </ligand>
</feature>
<dbReference type="GO" id="GO:0006270">
    <property type="term" value="P:DNA replication initiation"/>
    <property type="evidence" value="ECO:0007669"/>
    <property type="project" value="TreeGrafter"/>
</dbReference>